<keyword evidence="2" id="KW-1185">Reference proteome</keyword>
<evidence type="ECO:0000313" key="2">
    <source>
        <dbReference type="Proteomes" id="UP000312512"/>
    </source>
</evidence>
<accession>A0A5P9Z3D0</accession>
<sequence length="401" mass="44108">MRVTWTGTALTFRLDAEDEITGKASDDHPIKLAINSCSIGGVPDDAHPDLFALAAWTVVAPWTRKRIVFDRAISAEVAEELYAGWGVKAGPVGAEPRRAGSRLAISYSGGADSVAAAAIHPEAPFVHFRRVPHPRVPNRWSHYRSDVLAKLAARTGRELSTVTSDLEFTLAEPRPGYPEHHAVAAGALLLADQLDLGGLGFGYELGSRWLGGGRYLWRYTPDNPMWSPHGRWGRLFAAVGVHIVLPVGGVSEATTMRLALGSGLKDYVRWCLRGTNGPCRTCGKCLYKELIQAAVERRPLDTPITADQPVARKWLKKPPYGGMEMVQYGLARVPGIEKTLFAGTLDYFDVTEESTRWLDHCYPRALGEIPEPWRGEATAFMKEHVGLMAEDEIRKVETWGS</sequence>
<dbReference type="InterPro" id="IPR045654">
    <property type="entry name" value="DUF6395"/>
</dbReference>
<dbReference type="Pfam" id="PF19932">
    <property type="entry name" value="DUF6395"/>
    <property type="match status" value="1"/>
</dbReference>
<protein>
    <submittedName>
        <fullName evidence="1">Uncharacterized protein</fullName>
    </submittedName>
</protein>
<dbReference type="Proteomes" id="UP000312512">
    <property type="component" value="Unassembled WGS sequence"/>
</dbReference>
<dbReference type="RefSeq" id="WP_139632270.1">
    <property type="nucleotide sequence ID" value="NZ_CP045572.1"/>
</dbReference>
<dbReference type="AlphaFoldDB" id="A0A5C4WHP8"/>
<reference evidence="1 2" key="1">
    <citation type="submission" date="2019-10" db="EMBL/GenBank/DDBJ databases">
        <title>Nonomuraea sp. nov., isolated from Phyllanthus amarus.</title>
        <authorList>
            <person name="Klykleung N."/>
            <person name="Tanasupawat S."/>
        </authorList>
    </citation>
    <scope>NUCLEOTIDE SEQUENCE [LARGE SCALE GENOMIC DNA]</scope>
    <source>
        <strain evidence="1 2">PA1-10</strain>
    </source>
</reference>
<dbReference type="OrthoDB" id="9255477at2"/>
<gene>
    <name evidence="1" type="ORF">FH608_021150</name>
</gene>
<organism evidence="1 2">
    <name type="scientific">Nonomuraea phyllanthi</name>
    <dbReference type="NCBI Taxonomy" id="2219224"/>
    <lineage>
        <taxon>Bacteria</taxon>
        <taxon>Bacillati</taxon>
        <taxon>Actinomycetota</taxon>
        <taxon>Actinomycetes</taxon>
        <taxon>Streptosporangiales</taxon>
        <taxon>Streptosporangiaceae</taxon>
        <taxon>Nonomuraea</taxon>
    </lineage>
</organism>
<dbReference type="SUPFAM" id="SSF52402">
    <property type="entry name" value="Adenine nucleotide alpha hydrolases-like"/>
    <property type="match status" value="1"/>
</dbReference>
<name>A0A5C4WHP8_9ACTN</name>
<evidence type="ECO:0000313" key="1">
    <source>
        <dbReference type="EMBL" id="KAB8193718.1"/>
    </source>
</evidence>
<accession>A0A5C4WHP8</accession>
<comment type="caution">
    <text evidence="1">The sequence shown here is derived from an EMBL/GenBank/DDBJ whole genome shotgun (WGS) entry which is preliminary data.</text>
</comment>
<proteinExistence type="predicted"/>
<dbReference type="EMBL" id="VDLX02000007">
    <property type="protein sequence ID" value="KAB8193718.1"/>
    <property type="molecule type" value="Genomic_DNA"/>
</dbReference>